<dbReference type="Proteomes" id="UP001446871">
    <property type="component" value="Unassembled WGS sequence"/>
</dbReference>
<keyword evidence="4" id="KW-1185">Reference proteome</keyword>
<evidence type="ECO:0000259" key="2">
    <source>
        <dbReference type="Pfam" id="PF14420"/>
    </source>
</evidence>
<feature type="region of interest" description="Disordered" evidence="1">
    <location>
        <begin position="1"/>
        <end position="26"/>
    </location>
</feature>
<feature type="domain" description="Clr5" evidence="2">
    <location>
        <begin position="35"/>
        <end position="72"/>
    </location>
</feature>
<organism evidence="3 4">
    <name type="scientific">Apiospora saccharicola</name>
    <dbReference type="NCBI Taxonomy" id="335842"/>
    <lineage>
        <taxon>Eukaryota</taxon>
        <taxon>Fungi</taxon>
        <taxon>Dikarya</taxon>
        <taxon>Ascomycota</taxon>
        <taxon>Pezizomycotina</taxon>
        <taxon>Sordariomycetes</taxon>
        <taxon>Xylariomycetidae</taxon>
        <taxon>Amphisphaeriales</taxon>
        <taxon>Apiosporaceae</taxon>
        <taxon>Apiospora</taxon>
    </lineage>
</organism>
<evidence type="ECO:0000313" key="3">
    <source>
        <dbReference type="EMBL" id="KAK8067788.1"/>
    </source>
</evidence>
<evidence type="ECO:0000313" key="4">
    <source>
        <dbReference type="Proteomes" id="UP001446871"/>
    </source>
</evidence>
<comment type="caution">
    <text evidence="3">The sequence shown here is derived from an EMBL/GenBank/DDBJ whole genome shotgun (WGS) entry which is preliminary data.</text>
</comment>
<reference evidence="3 4" key="1">
    <citation type="submission" date="2023-01" db="EMBL/GenBank/DDBJ databases">
        <title>Analysis of 21 Apiospora genomes using comparative genomics revels a genus with tremendous synthesis potential of carbohydrate active enzymes and secondary metabolites.</title>
        <authorList>
            <person name="Sorensen T."/>
        </authorList>
    </citation>
    <scope>NUCLEOTIDE SEQUENCE [LARGE SCALE GENOMIC DNA]</scope>
    <source>
        <strain evidence="3 4">CBS 83171</strain>
    </source>
</reference>
<accession>A0ABR1VCX6</accession>
<feature type="compositionally biased region" description="Basic and acidic residues" evidence="1">
    <location>
        <begin position="1"/>
        <end position="11"/>
    </location>
</feature>
<dbReference type="Pfam" id="PF14420">
    <property type="entry name" value="Clr5"/>
    <property type="match status" value="1"/>
</dbReference>
<dbReference type="EMBL" id="JAQQWM010000004">
    <property type="protein sequence ID" value="KAK8067788.1"/>
    <property type="molecule type" value="Genomic_DNA"/>
</dbReference>
<dbReference type="InterPro" id="IPR025676">
    <property type="entry name" value="Clr5_dom"/>
</dbReference>
<name>A0ABR1VCX6_9PEZI</name>
<protein>
    <recommendedName>
        <fullName evidence="2">Clr5 domain-containing protein</fullName>
    </recommendedName>
</protein>
<evidence type="ECO:0000256" key="1">
    <source>
        <dbReference type="SAM" id="MobiDB-lite"/>
    </source>
</evidence>
<gene>
    <name evidence="3" type="ORF">PG996_006900</name>
</gene>
<feature type="compositionally biased region" description="Low complexity" evidence="1">
    <location>
        <begin position="12"/>
        <end position="26"/>
    </location>
</feature>
<sequence>MRTLVKYEKDPPCSQSSSSTSPSLASSPEVCWATSEAFEAHRAIITRLYIDEAKSLNRVSADMARDYDFRATSV</sequence>
<proteinExistence type="predicted"/>